<evidence type="ECO:0000256" key="8">
    <source>
        <dbReference type="ARBA" id="ARBA00023317"/>
    </source>
</evidence>
<keyword evidence="8" id="KW-0670">Pyruvate</keyword>
<dbReference type="Pfam" id="PF02675">
    <property type="entry name" value="AdoMet_dc"/>
    <property type="match status" value="1"/>
</dbReference>
<evidence type="ECO:0000256" key="6">
    <source>
        <dbReference type="ARBA" id="ARBA00023239"/>
    </source>
</evidence>
<name>A0A6C0HEY4_9ZZZZ</name>
<organism evidence="9">
    <name type="scientific">viral metagenome</name>
    <dbReference type="NCBI Taxonomy" id="1070528"/>
    <lineage>
        <taxon>unclassified sequences</taxon>
        <taxon>metagenomes</taxon>
        <taxon>organismal metagenomes</taxon>
    </lineage>
</organism>
<keyword evidence="5" id="KW-0865">Zymogen</keyword>
<keyword evidence="6" id="KW-0456">Lyase</keyword>
<dbReference type="GO" id="GO:0004014">
    <property type="term" value="F:adenosylmethionine decarboxylase activity"/>
    <property type="evidence" value="ECO:0007669"/>
    <property type="project" value="InterPro"/>
</dbReference>
<dbReference type="InterPro" id="IPR016067">
    <property type="entry name" value="S-AdoMet_deCO2ase_core"/>
</dbReference>
<evidence type="ECO:0000256" key="2">
    <source>
        <dbReference type="ARBA" id="ARBA00022793"/>
    </source>
</evidence>
<sequence>MSWGYHLILDSTKCMRGAIRCPSIITQFSDDLVKRINMVPYGRPQVQHFGSGNKSGYTLVQLIETSNIVAHFVEETDDMYLDVFSCKPYDPITVRNVVNYYFRPLGMESKFLIRQAGKHPLVKTEYELR</sequence>
<proteinExistence type="predicted"/>
<evidence type="ECO:0008006" key="10">
    <source>
        <dbReference type="Google" id="ProtNLM"/>
    </source>
</evidence>
<dbReference type="AlphaFoldDB" id="A0A6C0HEY4"/>
<accession>A0A6C0HEY4</accession>
<dbReference type="InterPro" id="IPR003826">
    <property type="entry name" value="AdoMetDC_fam_prok"/>
</dbReference>
<evidence type="ECO:0000256" key="1">
    <source>
        <dbReference type="ARBA" id="ARBA00001928"/>
    </source>
</evidence>
<evidence type="ECO:0000256" key="3">
    <source>
        <dbReference type="ARBA" id="ARBA00022813"/>
    </source>
</evidence>
<comment type="cofactor">
    <cofactor evidence="1">
        <name>pyruvate</name>
        <dbReference type="ChEBI" id="CHEBI:15361"/>
    </cofactor>
</comment>
<evidence type="ECO:0000256" key="5">
    <source>
        <dbReference type="ARBA" id="ARBA00023145"/>
    </source>
</evidence>
<protein>
    <recommendedName>
        <fullName evidence="10">S-adenosylmethionine decarboxylase</fullName>
    </recommendedName>
</protein>
<evidence type="ECO:0000256" key="7">
    <source>
        <dbReference type="ARBA" id="ARBA00023270"/>
    </source>
</evidence>
<keyword evidence="4" id="KW-0620">Polyamine biosynthesis</keyword>
<dbReference type="EMBL" id="MN739946">
    <property type="protein sequence ID" value="QHT79168.1"/>
    <property type="molecule type" value="Genomic_DNA"/>
</dbReference>
<dbReference type="Gene3D" id="3.60.90.10">
    <property type="entry name" value="S-adenosylmethionine decarboxylase"/>
    <property type="match status" value="1"/>
</dbReference>
<evidence type="ECO:0000313" key="9">
    <source>
        <dbReference type="EMBL" id="QHT79168.1"/>
    </source>
</evidence>
<keyword evidence="2" id="KW-0210">Decarboxylase</keyword>
<evidence type="ECO:0000256" key="4">
    <source>
        <dbReference type="ARBA" id="ARBA00023115"/>
    </source>
</evidence>
<reference evidence="9" key="1">
    <citation type="journal article" date="2020" name="Nature">
        <title>Giant virus diversity and host interactions through global metagenomics.</title>
        <authorList>
            <person name="Schulz F."/>
            <person name="Roux S."/>
            <person name="Paez-Espino D."/>
            <person name="Jungbluth S."/>
            <person name="Walsh D.A."/>
            <person name="Denef V.J."/>
            <person name="McMahon K.D."/>
            <person name="Konstantinidis K.T."/>
            <person name="Eloe-Fadrosh E.A."/>
            <person name="Kyrpides N.C."/>
            <person name="Woyke T."/>
        </authorList>
    </citation>
    <scope>NUCLEOTIDE SEQUENCE</scope>
    <source>
        <strain evidence="9">GVMAG-M-3300023179-99</strain>
    </source>
</reference>
<dbReference type="GO" id="GO:0008295">
    <property type="term" value="P:spermidine biosynthetic process"/>
    <property type="evidence" value="ECO:0007669"/>
    <property type="project" value="InterPro"/>
</dbReference>
<dbReference type="SUPFAM" id="SSF56276">
    <property type="entry name" value="S-adenosylmethionine decarboxylase"/>
    <property type="match status" value="1"/>
</dbReference>
<keyword evidence="7" id="KW-0704">Schiff base</keyword>
<keyword evidence="3" id="KW-0068">Autocatalytic cleavage</keyword>